<protein>
    <submittedName>
        <fullName evidence="3">Uncharacterized protein</fullName>
    </submittedName>
</protein>
<keyword evidence="2" id="KW-1133">Transmembrane helix</keyword>
<evidence type="ECO:0000313" key="4">
    <source>
        <dbReference type="Proteomes" id="UP001153712"/>
    </source>
</evidence>
<keyword evidence="4" id="KW-1185">Reference proteome</keyword>
<organism evidence="3 4">
    <name type="scientific">Phyllotreta striolata</name>
    <name type="common">Striped flea beetle</name>
    <name type="synonym">Crioceris striolata</name>
    <dbReference type="NCBI Taxonomy" id="444603"/>
    <lineage>
        <taxon>Eukaryota</taxon>
        <taxon>Metazoa</taxon>
        <taxon>Ecdysozoa</taxon>
        <taxon>Arthropoda</taxon>
        <taxon>Hexapoda</taxon>
        <taxon>Insecta</taxon>
        <taxon>Pterygota</taxon>
        <taxon>Neoptera</taxon>
        <taxon>Endopterygota</taxon>
        <taxon>Coleoptera</taxon>
        <taxon>Polyphaga</taxon>
        <taxon>Cucujiformia</taxon>
        <taxon>Chrysomeloidea</taxon>
        <taxon>Chrysomelidae</taxon>
        <taxon>Galerucinae</taxon>
        <taxon>Alticini</taxon>
        <taxon>Phyllotreta</taxon>
    </lineage>
</organism>
<feature type="region of interest" description="Disordered" evidence="1">
    <location>
        <begin position="148"/>
        <end position="174"/>
    </location>
</feature>
<keyword evidence="2" id="KW-0472">Membrane</keyword>
<evidence type="ECO:0000256" key="1">
    <source>
        <dbReference type="SAM" id="MobiDB-lite"/>
    </source>
</evidence>
<feature type="transmembrane region" description="Helical" evidence="2">
    <location>
        <begin position="12"/>
        <end position="34"/>
    </location>
</feature>
<dbReference type="OrthoDB" id="6734703at2759"/>
<sequence length="186" mass="21650">MQENNGENKEESLMSVGFSIWLTVCVFMGFWLWSMFVKGRRNFRNNLHVIEEGLRRMQEDIEKRQRENSIGCVEEVEDIGEFLRKFYEEGNKSFTRKMRTQKVGVDVWKMAFSSCEYVALAFFAYVLLKLVHACFWFPGYLGKPDEQSKVPRPLTDGADGEAEGKETVENGENAEEMLMVEDKKTI</sequence>
<accession>A0A9N9TY90</accession>
<name>A0A9N9TY90_PHYSR</name>
<keyword evidence="2" id="KW-0812">Transmembrane</keyword>
<evidence type="ECO:0000256" key="2">
    <source>
        <dbReference type="SAM" id="Phobius"/>
    </source>
</evidence>
<gene>
    <name evidence="3" type="ORF">PHYEVI_LOCUS10460</name>
</gene>
<evidence type="ECO:0000313" key="3">
    <source>
        <dbReference type="EMBL" id="CAG9864203.1"/>
    </source>
</evidence>
<proteinExistence type="predicted"/>
<feature type="transmembrane region" description="Helical" evidence="2">
    <location>
        <begin position="117"/>
        <end position="138"/>
    </location>
</feature>
<dbReference type="Proteomes" id="UP001153712">
    <property type="component" value="Chromosome 7"/>
</dbReference>
<reference evidence="3" key="1">
    <citation type="submission" date="2022-01" db="EMBL/GenBank/DDBJ databases">
        <authorList>
            <person name="King R."/>
        </authorList>
    </citation>
    <scope>NUCLEOTIDE SEQUENCE</scope>
</reference>
<dbReference type="AlphaFoldDB" id="A0A9N9TY90"/>
<dbReference type="EMBL" id="OU900100">
    <property type="protein sequence ID" value="CAG9864203.1"/>
    <property type="molecule type" value="Genomic_DNA"/>
</dbReference>